<sequence>HAINHLWPMDTLGRCAVSPDCIVLLEQAGRVDYARIHDNFSFTEIVRAKLLDSERSLAGVMRIEQETGAQAYIMVVVDADGVEYTKNLDLGMGPMAARSDFMAQHYAGLAKHIIFVNVPSWASTVWRIMGPLMPEQTRSKVRLFSSKWREEIRSLLDPSICPVFWNDECHDEFAARIERPLGEAAEWRRRKLRSPCSR</sequence>
<gene>
    <name evidence="2" type="ORF">PENTCL1PPCAC_14087</name>
</gene>
<dbReference type="EMBL" id="BTSX01000004">
    <property type="protein sequence ID" value="GMS91912.1"/>
    <property type="molecule type" value="Genomic_DNA"/>
</dbReference>
<dbReference type="CDD" id="cd00170">
    <property type="entry name" value="SEC14"/>
    <property type="match status" value="1"/>
</dbReference>
<dbReference type="Proteomes" id="UP001432027">
    <property type="component" value="Unassembled WGS sequence"/>
</dbReference>
<keyword evidence="3" id="KW-1185">Reference proteome</keyword>
<dbReference type="AlphaFoldDB" id="A0AAV5TAE7"/>
<proteinExistence type="predicted"/>
<organism evidence="2 3">
    <name type="scientific">Pristionchus entomophagus</name>
    <dbReference type="NCBI Taxonomy" id="358040"/>
    <lineage>
        <taxon>Eukaryota</taxon>
        <taxon>Metazoa</taxon>
        <taxon>Ecdysozoa</taxon>
        <taxon>Nematoda</taxon>
        <taxon>Chromadorea</taxon>
        <taxon>Rhabditida</taxon>
        <taxon>Rhabditina</taxon>
        <taxon>Diplogasteromorpha</taxon>
        <taxon>Diplogasteroidea</taxon>
        <taxon>Neodiplogasteridae</taxon>
        <taxon>Pristionchus</taxon>
    </lineage>
</organism>
<dbReference type="PANTHER" id="PTHR47159">
    <property type="entry name" value="PROTEIN CBG07705-RELATED"/>
    <property type="match status" value="1"/>
</dbReference>
<dbReference type="Gene3D" id="3.40.525.10">
    <property type="entry name" value="CRAL-TRIO lipid binding domain"/>
    <property type="match status" value="1"/>
</dbReference>
<feature type="domain" description="CRAL-TRIO" evidence="1">
    <location>
        <begin position="1"/>
        <end position="173"/>
    </location>
</feature>
<dbReference type="InterPro" id="IPR053302">
    <property type="entry name" value="CRAL-TRIO_domain"/>
</dbReference>
<evidence type="ECO:0000259" key="1">
    <source>
        <dbReference type="PROSITE" id="PS50191"/>
    </source>
</evidence>
<accession>A0AAV5TAE7</accession>
<dbReference type="InterPro" id="IPR036865">
    <property type="entry name" value="CRAL-TRIO_dom_sf"/>
</dbReference>
<dbReference type="Pfam" id="PF00650">
    <property type="entry name" value="CRAL_TRIO"/>
    <property type="match status" value="1"/>
</dbReference>
<feature type="non-terminal residue" evidence="2">
    <location>
        <position position="1"/>
    </location>
</feature>
<dbReference type="PROSITE" id="PS50191">
    <property type="entry name" value="CRAL_TRIO"/>
    <property type="match status" value="1"/>
</dbReference>
<dbReference type="SUPFAM" id="SSF52087">
    <property type="entry name" value="CRAL/TRIO domain"/>
    <property type="match status" value="1"/>
</dbReference>
<reference evidence="2" key="1">
    <citation type="submission" date="2023-10" db="EMBL/GenBank/DDBJ databases">
        <title>Genome assembly of Pristionchus species.</title>
        <authorList>
            <person name="Yoshida K."/>
            <person name="Sommer R.J."/>
        </authorList>
    </citation>
    <scope>NUCLEOTIDE SEQUENCE</scope>
    <source>
        <strain evidence="2">RS0144</strain>
    </source>
</reference>
<dbReference type="InterPro" id="IPR001251">
    <property type="entry name" value="CRAL-TRIO_dom"/>
</dbReference>
<dbReference type="SMART" id="SM00516">
    <property type="entry name" value="SEC14"/>
    <property type="match status" value="1"/>
</dbReference>
<protein>
    <recommendedName>
        <fullName evidence="1">CRAL-TRIO domain-containing protein</fullName>
    </recommendedName>
</protein>
<evidence type="ECO:0000313" key="3">
    <source>
        <dbReference type="Proteomes" id="UP001432027"/>
    </source>
</evidence>
<dbReference type="PANTHER" id="PTHR47159:SF5">
    <property type="entry name" value="CRAL-TRIO DOMAIN-CONTAINING PROTEIN"/>
    <property type="match status" value="1"/>
</dbReference>
<evidence type="ECO:0000313" key="2">
    <source>
        <dbReference type="EMBL" id="GMS91912.1"/>
    </source>
</evidence>
<comment type="caution">
    <text evidence="2">The sequence shown here is derived from an EMBL/GenBank/DDBJ whole genome shotgun (WGS) entry which is preliminary data.</text>
</comment>
<name>A0AAV5TAE7_9BILA</name>